<feature type="region of interest" description="Disordered" evidence="1">
    <location>
        <begin position="1"/>
        <end position="61"/>
    </location>
</feature>
<feature type="compositionally biased region" description="Low complexity" evidence="1">
    <location>
        <begin position="409"/>
        <end position="420"/>
    </location>
</feature>
<gene>
    <name evidence="2" type="ORF">AMAG_13833</name>
</gene>
<feature type="region of interest" description="Disordered" evidence="1">
    <location>
        <begin position="241"/>
        <end position="370"/>
    </location>
</feature>
<dbReference type="EMBL" id="GG745359">
    <property type="protein sequence ID" value="KNE68957.1"/>
    <property type="molecule type" value="Genomic_DNA"/>
</dbReference>
<feature type="region of interest" description="Disordered" evidence="1">
    <location>
        <begin position="409"/>
        <end position="484"/>
    </location>
</feature>
<proteinExistence type="predicted"/>
<sequence>MMAAPMGQWPPPADRLHAAGFSSSTDNDGSSSDDDRDRRRYQHSRRGHAHRHGASRAATADTSPLGRALGALAANVIRTHLPAIATRAGHDDRAFLSAAQMLLALALEVLERGACPGGDLAVCSLDMLQAGIAAWLADQERARQAYDRMAGKMSRDTGRDAKYFPDPYAVYPTWWGNAEVSPELPPVPPSAQALVQKWNLHGALAESAARAVDAHDRPVMALPSVTAWTIPKRMVDEFTQTPIESRLPPPPAVPGVPKHMRTGDAGQAAPPPAPARPAAAPAAFFVPVDDTESTKPRRAPPQLSPPRPRRATAPAPAPASAPAKPRTSTNATAAARRSTTTSSPGPTARKPAPNGTKSTPATSVAAPKRPKSVAFTVTAPTLPVASSPRVAELVNVARGALAADFCAAFDDGSDNGSVSDGDGDKGDSNKGNGSRTASPAPSSSPALSTRGMDLRAKPSRTRPATAAAGSQKPGPAESSSTVVTAKDRVWFRKAWAARHGAQVEVDANAEADAGSGTRAAAKGVAWEVPV</sequence>
<dbReference type="AlphaFoldDB" id="A0A0L0T2P5"/>
<feature type="compositionally biased region" description="Low complexity" evidence="1">
    <location>
        <begin position="429"/>
        <end position="446"/>
    </location>
</feature>
<accession>A0A0L0T2P5</accession>
<keyword evidence="3" id="KW-1185">Reference proteome</keyword>
<evidence type="ECO:0000313" key="2">
    <source>
        <dbReference type="EMBL" id="KNE68957.1"/>
    </source>
</evidence>
<evidence type="ECO:0000313" key="3">
    <source>
        <dbReference type="Proteomes" id="UP000054350"/>
    </source>
</evidence>
<protein>
    <submittedName>
        <fullName evidence="2">Uncharacterized protein</fullName>
    </submittedName>
</protein>
<reference evidence="2 3" key="1">
    <citation type="submission" date="2009-11" db="EMBL/GenBank/DDBJ databases">
        <title>Annotation of Allomyces macrogynus ATCC 38327.</title>
        <authorList>
            <consortium name="The Broad Institute Genome Sequencing Platform"/>
            <person name="Russ C."/>
            <person name="Cuomo C."/>
            <person name="Burger G."/>
            <person name="Gray M.W."/>
            <person name="Holland P.W.H."/>
            <person name="King N."/>
            <person name="Lang F.B.F."/>
            <person name="Roger A.J."/>
            <person name="Ruiz-Trillo I."/>
            <person name="Young S.K."/>
            <person name="Zeng Q."/>
            <person name="Gargeya S."/>
            <person name="Fitzgerald M."/>
            <person name="Haas B."/>
            <person name="Abouelleil A."/>
            <person name="Alvarado L."/>
            <person name="Arachchi H.M."/>
            <person name="Berlin A."/>
            <person name="Chapman S.B."/>
            <person name="Gearin G."/>
            <person name="Goldberg J."/>
            <person name="Griggs A."/>
            <person name="Gujja S."/>
            <person name="Hansen M."/>
            <person name="Heiman D."/>
            <person name="Howarth C."/>
            <person name="Larimer J."/>
            <person name="Lui A."/>
            <person name="MacDonald P.J.P."/>
            <person name="McCowen C."/>
            <person name="Montmayeur A."/>
            <person name="Murphy C."/>
            <person name="Neiman D."/>
            <person name="Pearson M."/>
            <person name="Priest M."/>
            <person name="Roberts A."/>
            <person name="Saif S."/>
            <person name="Shea T."/>
            <person name="Sisk P."/>
            <person name="Stolte C."/>
            <person name="Sykes S."/>
            <person name="Wortman J."/>
            <person name="Nusbaum C."/>
            <person name="Birren B."/>
        </authorList>
    </citation>
    <scope>NUCLEOTIDE SEQUENCE [LARGE SCALE GENOMIC DNA]</scope>
    <source>
        <strain evidence="2 3">ATCC 38327</strain>
    </source>
</reference>
<evidence type="ECO:0000256" key="1">
    <source>
        <dbReference type="SAM" id="MobiDB-lite"/>
    </source>
</evidence>
<organism evidence="2 3">
    <name type="scientific">Allomyces macrogynus (strain ATCC 38327)</name>
    <name type="common">Allomyces javanicus var. macrogynus</name>
    <dbReference type="NCBI Taxonomy" id="578462"/>
    <lineage>
        <taxon>Eukaryota</taxon>
        <taxon>Fungi</taxon>
        <taxon>Fungi incertae sedis</taxon>
        <taxon>Blastocladiomycota</taxon>
        <taxon>Blastocladiomycetes</taxon>
        <taxon>Blastocladiales</taxon>
        <taxon>Blastocladiaceae</taxon>
        <taxon>Allomyces</taxon>
    </lineage>
</organism>
<reference evidence="3" key="2">
    <citation type="submission" date="2009-11" db="EMBL/GenBank/DDBJ databases">
        <title>The Genome Sequence of Allomyces macrogynus strain ATCC 38327.</title>
        <authorList>
            <consortium name="The Broad Institute Genome Sequencing Platform"/>
            <person name="Russ C."/>
            <person name="Cuomo C."/>
            <person name="Shea T."/>
            <person name="Young S.K."/>
            <person name="Zeng Q."/>
            <person name="Koehrsen M."/>
            <person name="Haas B."/>
            <person name="Borodovsky M."/>
            <person name="Guigo R."/>
            <person name="Alvarado L."/>
            <person name="Berlin A."/>
            <person name="Borenstein D."/>
            <person name="Chen Z."/>
            <person name="Engels R."/>
            <person name="Freedman E."/>
            <person name="Gellesch M."/>
            <person name="Goldberg J."/>
            <person name="Griggs A."/>
            <person name="Gujja S."/>
            <person name="Heiman D."/>
            <person name="Hepburn T."/>
            <person name="Howarth C."/>
            <person name="Jen D."/>
            <person name="Larson L."/>
            <person name="Lewis B."/>
            <person name="Mehta T."/>
            <person name="Park D."/>
            <person name="Pearson M."/>
            <person name="Roberts A."/>
            <person name="Saif S."/>
            <person name="Shenoy N."/>
            <person name="Sisk P."/>
            <person name="Stolte C."/>
            <person name="Sykes S."/>
            <person name="Walk T."/>
            <person name="White J."/>
            <person name="Yandava C."/>
            <person name="Burger G."/>
            <person name="Gray M.W."/>
            <person name="Holland P.W.H."/>
            <person name="King N."/>
            <person name="Lang F.B.F."/>
            <person name="Roger A.J."/>
            <person name="Ruiz-Trillo I."/>
            <person name="Lander E."/>
            <person name="Nusbaum C."/>
        </authorList>
    </citation>
    <scope>NUCLEOTIDE SEQUENCE [LARGE SCALE GENOMIC DNA]</scope>
    <source>
        <strain evidence="3">ATCC 38327</strain>
    </source>
</reference>
<feature type="compositionally biased region" description="Low complexity" evidence="1">
    <location>
        <begin position="311"/>
        <end position="349"/>
    </location>
</feature>
<dbReference type="Proteomes" id="UP000054350">
    <property type="component" value="Unassembled WGS sequence"/>
</dbReference>
<feature type="compositionally biased region" description="Basic residues" evidence="1">
    <location>
        <begin position="39"/>
        <end position="54"/>
    </location>
</feature>
<dbReference type="VEuPathDB" id="FungiDB:AMAG_13833"/>
<dbReference type="OrthoDB" id="5711061at2759"/>
<name>A0A0L0T2P5_ALLM3</name>